<name>A0A8S3YBZ7_9EUPU</name>
<proteinExistence type="predicted"/>
<keyword evidence="3" id="KW-1185">Reference proteome</keyword>
<dbReference type="Proteomes" id="UP000678393">
    <property type="component" value="Unassembled WGS sequence"/>
</dbReference>
<dbReference type="Pfam" id="PF24536">
    <property type="entry name" value="NXPE4_C"/>
    <property type="match status" value="1"/>
</dbReference>
<organism evidence="2 3">
    <name type="scientific">Candidula unifasciata</name>
    <dbReference type="NCBI Taxonomy" id="100452"/>
    <lineage>
        <taxon>Eukaryota</taxon>
        <taxon>Metazoa</taxon>
        <taxon>Spiralia</taxon>
        <taxon>Lophotrochozoa</taxon>
        <taxon>Mollusca</taxon>
        <taxon>Gastropoda</taxon>
        <taxon>Heterobranchia</taxon>
        <taxon>Euthyneura</taxon>
        <taxon>Panpulmonata</taxon>
        <taxon>Eupulmonata</taxon>
        <taxon>Stylommatophora</taxon>
        <taxon>Helicina</taxon>
        <taxon>Helicoidea</taxon>
        <taxon>Geomitridae</taxon>
        <taxon>Candidula</taxon>
    </lineage>
</organism>
<feature type="domain" description="NXPE C-terminal" evidence="1">
    <location>
        <begin position="33"/>
        <end position="256"/>
    </location>
</feature>
<reference evidence="2" key="1">
    <citation type="submission" date="2021-04" db="EMBL/GenBank/DDBJ databases">
        <authorList>
            <consortium name="Molecular Ecology Group"/>
        </authorList>
    </citation>
    <scope>NUCLEOTIDE SEQUENCE</scope>
</reference>
<dbReference type="InterPro" id="IPR057106">
    <property type="entry name" value="NXPE4_C"/>
</dbReference>
<dbReference type="PANTHER" id="PTHR16165:SF5">
    <property type="entry name" value="NXPE FAMILY MEMBER 3"/>
    <property type="match status" value="1"/>
</dbReference>
<protein>
    <recommendedName>
        <fullName evidence="1">NXPE C-terminal domain-containing protein</fullName>
    </recommendedName>
</protein>
<dbReference type="OrthoDB" id="8675562at2759"/>
<evidence type="ECO:0000313" key="2">
    <source>
        <dbReference type="EMBL" id="CAG5114477.1"/>
    </source>
</evidence>
<gene>
    <name evidence="2" type="ORF">CUNI_LOCUS35</name>
</gene>
<dbReference type="PANTHER" id="PTHR16165">
    <property type="entry name" value="NXPE FAMILY MEMBER"/>
    <property type="match status" value="1"/>
</dbReference>
<dbReference type="AlphaFoldDB" id="A0A8S3YBZ7"/>
<sequence length="257" mass="29652">QLPKLKPCSETSIIYTWDIEPRPRGYWTPGNYWQSLVCERPNITADWTVSCLRNSTVWIFGDSNGWALINTLSNLTEVENNSGSWPYQFIRRDKINGITFRFTPIEYPVYLGQVWRPRLPYGGVAKQIDEISSNGTHFLVIHYYMHLAPSHLNIAYLRLTAVRDAIQRLLARNPNVVVGIRGPHVSSFEFNFNHAVGGDNLGTYLLEMIRHVFVDLRHKVIFLDGWEKTIALANSWYHPDEMVPLDLARTLLTFKCS</sequence>
<dbReference type="EMBL" id="CAJHNH020000001">
    <property type="protein sequence ID" value="CAG5114477.1"/>
    <property type="molecule type" value="Genomic_DNA"/>
</dbReference>
<feature type="non-terminal residue" evidence="2">
    <location>
        <position position="1"/>
    </location>
</feature>
<accession>A0A8S3YBZ7</accession>
<comment type="caution">
    <text evidence="2">The sequence shown here is derived from an EMBL/GenBank/DDBJ whole genome shotgun (WGS) entry which is preliminary data.</text>
</comment>
<evidence type="ECO:0000259" key="1">
    <source>
        <dbReference type="Pfam" id="PF24536"/>
    </source>
</evidence>
<evidence type="ECO:0000313" key="3">
    <source>
        <dbReference type="Proteomes" id="UP000678393"/>
    </source>
</evidence>